<dbReference type="GO" id="GO:0046872">
    <property type="term" value="F:metal ion binding"/>
    <property type="evidence" value="ECO:0007669"/>
    <property type="project" value="UniProtKB-KW"/>
</dbReference>
<evidence type="ECO:0000256" key="6">
    <source>
        <dbReference type="SAM" id="Phobius"/>
    </source>
</evidence>
<keyword evidence="6" id="KW-0812">Transmembrane</keyword>
<dbReference type="GO" id="GO:0051213">
    <property type="term" value="F:dioxygenase activity"/>
    <property type="evidence" value="ECO:0007669"/>
    <property type="project" value="UniProtKB-ARBA"/>
</dbReference>
<evidence type="ECO:0000256" key="1">
    <source>
        <dbReference type="ARBA" id="ARBA00008056"/>
    </source>
</evidence>
<sequence>MVATSTDELVSSYDRKSEIKAFDDSKVGVQGLVENGVTKVPLLFYCEHSNLSDGLTTESNSNTNTPVLCRVRCPTRVSVSVRHRHDTRIAFYILDIIGVHVSISVSCPVSVSVSVLHSLLLLYLMLTPWQPELTMGTSRHTEGNFMTILLQDQIGGLQVLHENQWIDVPAVHGALDMNIGDLLQLVTNDKFISVEHRVLANHLGPRTSIASFFRIGDQLPESLSKVFGPIKELLSEHNPPVYRKTSLKDYLAHQYTKSIGASSLSLFRPGFKDLCIESDSTTAINIIKQGCPNSNISYPLVAMNMIQDFTLRVASTNTDKLEAGIVSSYDRKSELMALDDSNAGVQGLCIKFKDQHPHNRLTGIHDDPILKDDVEGKVRYACEKWGFFHLINHGIPTHVLDEMIRGTCRFHQQDAAVRKVYYTRDLSRKVAYLFNYTLYEDPSADWRDTLAFSLAPHPPKTEEFPAVCRFVLIIILLATFNIISTLHTLGLNKDG</sequence>
<protein>
    <submittedName>
        <fullName evidence="8">Deacetoxyvindoline 4-hydroxylase isoform A</fullName>
    </submittedName>
</protein>
<comment type="caution">
    <text evidence="8">The sequence shown here is derived from an EMBL/GenBank/DDBJ whole genome shotgun (WGS) entry which is preliminary data.</text>
</comment>
<gene>
    <name evidence="8" type="ORF">D0Y65_020794</name>
</gene>
<dbReference type="AlphaFoldDB" id="A0A445JFQ9"/>
<dbReference type="Pfam" id="PF14226">
    <property type="entry name" value="DIOX_N"/>
    <property type="match status" value="1"/>
</dbReference>
<dbReference type="FunFam" id="2.60.120.330:FF:000080">
    <property type="entry name" value="Uncharacterized protein"/>
    <property type="match status" value="1"/>
</dbReference>
<dbReference type="InterPro" id="IPR044861">
    <property type="entry name" value="IPNS-like_FE2OG_OXY"/>
</dbReference>
<proteinExistence type="inferred from homology"/>
<dbReference type="PROSITE" id="PS51471">
    <property type="entry name" value="FE2OG_OXY"/>
    <property type="match status" value="1"/>
</dbReference>
<evidence type="ECO:0000313" key="9">
    <source>
        <dbReference type="Proteomes" id="UP000289340"/>
    </source>
</evidence>
<dbReference type="InterPro" id="IPR027443">
    <property type="entry name" value="IPNS-like_sf"/>
</dbReference>
<keyword evidence="3 5" id="KW-0560">Oxidoreductase</keyword>
<dbReference type="PANTHER" id="PTHR10209">
    <property type="entry name" value="OXIDOREDUCTASE, 2OG-FE II OXYGENASE FAMILY PROTEIN"/>
    <property type="match status" value="1"/>
</dbReference>
<dbReference type="InterPro" id="IPR005123">
    <property type="entry name" value="Oxoglu/Fe-dep_dioxygenase_dom"/>
</dbReference>
<keyword evidence="9" id="KW-1185">Reference proteome</keyword>
<dbReference type="Gene3D" id="2.60.120.330">
    <property type="entry name" value="B-lactam Antibiotic, Isopenicillin N Synthase, Chain"/>
    <property type="match status" value="2"/>
</dbReference>
<evidence type="ECO:0000256" key="5">
    <source>
        <dbReference type="RuleBase" id="RU003682"/>
    </source>
</evidence>
<evidence type="ECO:0000256" key="4">
    <source>
        <dbReference type="ARBA" id="ARBA00023004"/>
    </source>
</evidence>
<organism evidence="8 9">
    <name type="scientific">Glycine soja</name>
    <name type="common">Wild soybean</name>
    <dbReference type="NCBI Taxonomy" id="3848"/>
    <lineage>
        <taxon>Eukaryota</taxon>
        <taxon>Viridiplantae</taxon>
        <taxon>Streptophyta</taxon>
        <taxon>Embryophyta</taxon>
        <taxon>Tracheophyta</taxon>
        <taxon>Spermatophyta</taxon>
        <taxon>Magnoliopsida</taxon>
        <taxon>eudicotyledons</taxon>
        <taxon>Gunneridae</taxon>
        <taxon>Pentapetalae</taxon>
        <taxon>rosids</taxon>
        <taxon>fabids</taxon>
        <taxon>Fabales</taxon>
        <taxon>Fabaceae</taxon>
        <taxon>Papilionoideae</taxon>
        <taxon>50 kb inversion clade</taxon>
        <taxon>NPAAA clade</taxon>
        <taxon>indigoferoid/millettioid clade</taxon>
        <taxon>Phaseoleae</taxon>
        <taxon>Glycine</taxon>
        <taxon>Glycine subgen. Soja</taxon>
    </lineage>
</organism>
<dbReference type="Proteomes" id="UP000289340">
    <property type="component" value="Chromosome 8"/>
</dbReference>
<dbReference type="PANTHER" id="PTHR10209:SF672">
    <property type="entry name" value="2-OXOGLUTARATE-DEPENDENT DIOXYGENASE"/>
    <property type="match status" value="1"/>
</dbReference>
<evidence type="ECO:0000256" key="3">
    <source>
        <dbReference type="ARBA" id="ARBA00023002"/>
    </source>
</evidence>
<evidence type="ECO:0000256" key="2">
    <source>
        <dbReference type="ARBA" id="ARBA00022723"/>
    </source>
</evidence>
<keyword evidence="2 5" id="KW-0479">Metal-binding</keyword>
<dbReference type="EMBL" id="QZWG01000008">
    <property type="protein sequence ID" value="RZB97295.1"/>
    <property type="molecule type" value="Genomic_DNA"/>
</dbReference>
<evidence type="ECO:0000313" key="8">
    <source>
        <dbReference type="EMBL" id="RZB97295.1"/>
    </source>
</evidence>
<evidence type="ECO:0000259" key="7">
    <source>
        <dbReference type="PROSITE" id="PS51471"/>
    </source>
</evidence>
<feature type="domain" description="Fe2OG dioxygenase" evidence="7">
    <location>
        <begin position="114"/>
        <end position="215"/>
    </location>
</feature>
<keyword evidence="6" id="KW-0472">Membrane</keyword>
<keyword evidence="4 5" id="KW-0408">Iron</keyword>
<dbReference type="InterPro" id="IPR026992">
    <property type="entry name" value="DIOX_N"/>
</dbReference>
<dbReference type="Pfam" id="PF03171">
    <property type="entry name" value="2OG-FeII_Oxy"/>
    <property type="match status" value="1"/>
</dbReference>
<dbReference type="SUPFAM" id="SSF51197">
    <property type="entry name" value="Clavaminate synthase-like"/>
    <property type="match status" value="2"/>
</dbReference>
<keyword evidence="6" id="KW-1133">Transmembrane helix</keyword>
<name>A0A445JFQ9_GLYSO</name>
<reference evidence="8 9" key="1">
    <citation type="submission" date="2018-09" db="EMBL/GenBank/DDBJ databases">
        <title>A high-quality reference genome of wild soybean provides a powerful tool to mine soybean genomes.</title>
        <authorList>
            <person name="Xie M."/>
            <person name="Chung C.Y.L."/>
            <person name="Li M.-W."/>
            <person name="Wong F.-L."/>
            <person name="Chan T.-F."/>
            <person name="Lam H.-M."/>
        </authorList>
    </citation>
    <scope>NUCLEOTIDE SEQUENCE [LARGE SCALE GENOMIC DNA]</scope>
    <source>
        <strain evidence="9">cv. W05</strain>
        <tissue evidence="8">Hypocotyl of etiolated seedlings</tissue>
    </source>
</reference>
<comment type="similarity">
    <text evidence="1 5">Belongs to the iron/ascorbate-dependent oxidoreductase family.</text>
</comment>
<accession>A0A445JFQ9</accession>
<feature type="transmembrane region" description="Helical" evidence="6">
    <location>
        <begin position="470"/>
        <end position="491"/>
    </location>
</feature>